<sequence length="81" mass="8610">MTNTFHLTIASVGETRFDGAAVSATLPTTAGEVTVLPHHEPLVSTLKPGTITVRKTLGEPQQFQVESGVLEVSNNRVVVLL</sequence>
<evidence type="ECO:0000256" key="6">
    <source>
        <dbReference type="ARBA" id="ARBA00023196"/>
    </source>
</evidence>
<dbReference type="AlphaFoldDB" id="A0A1F6EAL6"/>
<dbReference type="Pfam" id="PF02823">
    <property type="entry name" value="ATP-synt_DE_N"/>
    <property type="match status" value="1"/>
</dbReference>
<keyword evidence="5" id="KW-0472">Membrane</keyword>
<organism evidence="8 9">
    <name type="scientific">Candidatus Kaiserbacteria bacterium RIFCSPHIGHO2_02_FULL_55_25</name>
    <dbReference type="NCBI Taxonomy" id="1798498"/>
    <lineage>
        <taxon>Bacteria</taxon>
        <taxon>Candidatus Kaiseribacteriota</taxon>
    </lineage>
</organism>
<reference evidence="8 9" key="1">
    <citation type="journal article" date="2016" name="Nat. Commun.">
        <title>Thousands of microbial genomes shed light on interconnected biogeochemical processes in an aquifer system.</title>
        <authorList>
            <person name="Anantharaman K."/>
            <person name="Brown C.T."/>
            <person name="Hug L.A."/>
            <person name="Sharon I."/>
            <person name="Castelle C.J."/>
            <person name="Probst A.J."/>
            <person name="Thomas B.C."/>
            <person name="Singh A."/>
            <person name="Wilkins M.J."/>
            <person name="Karaoz U."/>
            <person name="Brodie E.L."/>
            <person name="Williams K.H."/>
            <person name="Hubbard S.S."/>
            <person name="Banfield J.F."/>
        </authorList>
    </citation>
    <scope>NUCLEOTIDE SEQUENCE [LARGE SCALE GENOMIC DNA]</scope>
</reference>
<name>A0A1F6EAL6_9BACT</name>
<evidence type="ECO:0000256" key="4">
    <source>
        <dbReference type="ARBA" id="ARBA00023065"/>
    </source>
</evidence>
<dbReference type="CDD" id="cd12152">
    <property type="entry name" value="F1-ATPase_delta"/>
    <property type="match status" value="1"/>
</dbReference>
<dbReference type="InterPro" id="IPR001469">
    <property type="entry name" value="ATP_synth_F1_dsu/esu"/>
</dbReference>
<dbReference type="GO" id="GO:0045259">
    <property type="term" value="C:proton-transporting ATP synthase complex"/>
    <property type="evidence" value="ECO:0007669"/>
    <property type="project" value="UniProtKB-KW"/>
</dbReference>
<evidence type="ECO:0000313" key="8">
    <source>
        <dbReference type="EMBL" id="OGG70696.1"/>
    </source>
</evidence>
<protein>
    <recommendedName>
        <fullName evidence="7">ATP synthase F1 complex delta/epsilon subunit N-terminal domain-containing protein</fullName>
    </recommendedName>
</protein>
<comment type="similarity">
    <text evidence="2">Belongs to the ATPase epsilon chain family.</text>
</comment>
<dbReference type="InterPro" id="IPR036771">
    <property type="entry name" value="ATPsynth_dsu/esu_N"/>
</dbReference>
<dbReference type="Proteomes" id="UP000176914">
    <property type="component" value="Unassembled WGS sequence"/>
</dbReference>
<evidence type="ECO:0000313" key="9">
    <source>
        <dbReference type="Proteomes" id="UP000176914"/>
    </source>
</evidence>
<gene>
    <name evidence="8" type="ORF">A3C20_04200</name>
</gene>
<keyword evidence="4" id="KW-0406">Ion transport</keyword>
<evidence type="ECO:0000256" key="1">
    <source>
        <dbReference type="ARBA" id="ARBA00004184"/>
    </source>
</evidence>
<evidence type="ECO:0000256" key="3">
    <source>
        <dbReference type="ARBA" id="ARBA00022448"/>
    </source>
</evidence>
<proteinExistence type="inferred from homology"/>
<feature type="domain" description="ATP synthase F1 complex delta/epsilon subunit N-terminal" evidence="7">
    <location>
        <begin position="5"/>
        <end position="80"/>
    </location>
</feature>
<keyword evidence="6" id="KW-0139">CF(1)</keyword>
<evidence type="ECO:0000259" key="7">
    <source>
        <dbReference type="Pfam" id="PF02823"/>
    </source>
</evidence>
<dbReference type="InterPro" id="IPR020546">
    <property type="entry name" value="ATP_synth_F1_dsu/esu_N"/>
</dbReference>
<comment type="subcellular location">
    <subcellularLocation>
        <location evidence="1">Endomembrane system</location>
        <topology evidence="1">Peripheral membrane protein</topology>
    </subcellularLocation>
</comment>
<dbReference type="EMBL" id="MFLL01000001">
    <property type="protein sequence ID" value="OGG70696.1"/>
    <property type="molecule type" value="Genomic_DNA"/>
</dbReference>
<keyword evidence="6" id="KW-0066">ATP synthesis</keyword>
<comment type="caution">
    <text evidence="8">The sequence shown here is derived from an EMBL/GenBank/DDBJ whole genome shotgun (WGS) entry which is preliminary data.</text>
</comment>
<dbReference type="SUPFAM" id="SSF51344">
    <property type="entry name" value="Epsilon subunit of F1F0-ATP synthase N-terminal domain"/>
    <property type="match status" value="1"/>
</dbReference>
<evidence type="ECO:0000256" key="5">
    <source>
        <dbReference type="ARBA" id="ARBA00023136"/>
    </source>
</evidence>
<dbReference type="Gene3D" id="2.60.15.10">
    <property type="entry name" value="F0F1 ATP synthase delta/epsilon subunit, N-terminal"/>
    <property type="match status" value="1"/>
</dbReference>
<accession>A0A1F6EAL6</accession>
<dbReference type="GO" id="GO:0046933">
    <property type="term" value="F:proton-transporting ATP synthase activity, rotational mechanism"/>
    <property type="evidence" value="ECO:0007669"/>
    <property type="project" value="InterPro"/>
</dbReference>
<evidence type="ECO:0000256" key="2">
    <source>
        <dbReference type="ARBA" id="ARBA00005712"/>
    </source>
</evidence>
<dbReference type="GO" id="GO:0012505">
    <property type="term" value="C:endomembrane system"/>
    <property type="evidence" value="ECO:0007669"/>
    <property type="project" value="UniProtKB-SubCell"/>
</dbReference>
<keyword evidence="3" id="KW-0813">Transport</keyword>